<feature type="compositionally biased region" description="Gly residues" evidence="1">
    <location>
        <begin position="231"/>
        <end position="242"/>
    </location>
</feature>
<feature type="region of interest" description="Disordered" evidence="1">
    <location>
        <begin position="763"/>
        <end position="827"/>
    </location>
</feature>
<name>A0A9P6JRK0_9AGAR</name>
<evidence type="ECO:0000313" key="3">
    <source>
        <dbReference type="Proteomes" id="UP000807306"/>
    </source>
</evidence>
<feature type="compositionally biased region" description="Basic and acidic residues" evidence="1">
    <location>
        <begin position="243"/>
        <end position="266"/>
    </location>
</feature>
<dbReference type="AlphaFoldDB" id="A0A9P6JRK0"/>
<evidence type="ECO:0000313" key="2">
    <source>
        <dbReference type="EMBL" id="KAF9529983.1"/>
    </source>
</evidence>
<dbReference type="EMBL" id="MU157842">
    <property type="protein sequence ID" value="KAF9529983.1"/>
    <property type="molecule type" value="Genomic_DNA"/>
</dbReference>
<feature type="region of interest" description="Disordered" evidence="1">
    <location>
        <begin position="400"/>
        <end position="420"/>
    </location>
</feature>
<feature type="region of interest" description="Disordered" evidence="1">
    <location>
        <begin position="107"/>
        <end position="362"/>
    </location>
</feature>
<organism evidence="2 3">
    <name type="scientific">Crepidotus variabilis</name>
    <dbReference type="NCBI Taxonomy" id="179855"/>
    <lineage>
        <taxon>Eukaryota</taxon>
        <taxon>Fungi</taxon>
        <taxon>Dikarya</taxon>
        <taxon>Basidiomycota</taxon>
        <taxon>Agaricomycotina</taxon>
        <taxon>Agaricomycetes</taxon>
        <taxon>Agaricomycetidae</taxon>
        <taxon>Agaricales</taxon>
        <taxon>Agaricineae</taxon>
        <taxon>Crepidotaceae</taxon>
        <taxon>Crepidotus</taxon>
    </lineage>
</organism>
<reference evidence="2" key="1">
    <citation type="submission" date="2020-11" db="EMBL/GenBank/DDBJ databases">
        <authorList>
            <consortium name="DOE Joint Genome Institute"/>
            <person name="Ahrendt S."/>
            <person name="Riley R."/>
            <person name="Andreopoulos W."/>
            <person name="Labutti K."/>
            <person name="Pangilinan J."/>
            <person name="Ruiz-Duenas F.J."/>
            <person name="Barrasa J.M."/>
            <person name="Sanchez-Garcia M."/>
            <person name="Camarero S."/>
            <person name="Miyauchi S."/>
            <person name="Serrano A."/>
            <person name="Linde D."/>
            <person name="Babiker R."/>
            <person name="Drula E."/>
            <person name="Ayuso-Fernandez I."/>
            <person name="Pacheco R."/>
            <person name="Padilla G."/>
            <person name="Ferreira P."/>
            <person name="Barriuso J."/>
            <person name="Kellner H."/>
            <person name="Castanera R."/>
            <person name="Alfaro M."/>
            <person name="Ramirez L."/>
            <person name="Pisabarro A.G."/>
            <person name="Kuo A."/>
            <person name="Tritt A."/>
            <person name="Lipzen A."/>
            <person name="He G."/>
            <person name="Yan M."/>
            <person name="Ng V."/>
            <person name="Cullen D."/>
            <person name="Martin F."/>
            <person name="Rosso M.-N."/>
            <person name="Henrissat B."/>
            <person name="Hibbett D."/>
            <person name="Martinez A.T."/>
            <person name="Grigoriev I.V."/>
        </authorList>
    </citation>
    <scope>NUCLEOTIDE SEQUENCE</scope>
    <source>
        <strain evidence="2">CBS 506.95</strain>
    </source>
</reference>
<keyword evidence="3" id="KW-1185">Reference proteome</keyword>
<dbReference type="Proteomes" id="UP000807306">
    <property type="component" value="Unassembled WGS sequence"/>
</dbReference>
<feature type="compositionally biased region" description="Acidic residues" evidence="1">
    <location>
        <begin position="771"/>
        <end position="783"/>
    </location>
</feature>
<proteinExistence type="predicted"/>
<sequence length="827" mass="87984">MAANTRLSRQALSARVIALQRDIQAALVDPQSWARALQEKFSRLLHELAQDLEAANYETVPTDDFGAFHNEIGIAGIASNWATIVRMAQGWNLPPIPNTAASGIPAGNLPIPSTSHAGNPSAASSSRLAGNPSTASSSRLVGNPTTTIQRQAPPTLPIQLNPSRLPAIPENLPTTSPHRKMGNLRGPKGRGPPGIRQTNFGNNNRRLDDVAGDSDDARTAQTKGPQAGESSGAGGQKGGQRGGRGEVRKRDVEDDGSEEIREESRNSETTVAPGKKRKGQETPKTKARPASKGKGKVVGDQTGNVKEKMGFEEEVEIIEEVPPQKKKRQTKTAATDVKTPARGAGAGKKPATTMARITTKPSKGQTIIVNRQVPPVGSVAEGLRAATSKDRRKEEIVYVADSDEEDKDDEDAEVDDDKIPRGYKTASTDCTECVRKNVECWESTVANRKQCYGCTALKRKCSHVGAVGAGTAGEAWSTVERYGIDRLIRGVQGISRAKDDSLRLVNGPGKEDYVDLSYVAMVERLPPYIPAILSDVSALRDNQLELVDALEDVAKSFQSHTGGLVDLQTQITALTSEVRNARKEAEKNRVAQALQNQEILTKLDQILAGMSEPPADTSGFTIAKYTEPVPVTPQHQQARPFGPAPLTPQRHTLQSAQPLPAASSSQLGPPSAPARVGGSSNAKSPNAPTSTGKRNVNAALGVSKGPAMDIDQGVMDQPSLGEEGAAARAESNAEDEDVVPGVPKGTLKGIHRLYHLDGPFSQMSKLSSVGDNEEGGSNEEGESNDQAGEVDQAGPAESAEERKVRKGKSVARVEASTRILRRRAGEL</sequence>
<feature type="compositionally biased region" description="Low complexity" evidence="1">
    <location>
        <begin position="331"/>
        <end position="353"/>
    </location>
</feature>
<evidence type="ECO:0008006" key="4">
    <source>
        <dbReference type="Google" id="ProtNLM"/>
    </source>
</evidence>
<feature type="compositionally biased region" description="Polar residues" evidence="1">
    <location>
        <begin position="678"/>
        <end position="694"/>
    </location>
</feature>
<feature type="compositionally biased region" description="Polar residues" evidence="1">
    <location>
        <begin position="111"/>
        <end position="162"/>
    </location>
</feature>
<feature type="compositionally biased region" description="Low complexity" evidence="1">
    <location>
        <begin position="653"/>
        <end position="667"/>
    </location>
</feature>
<protein>
    <recommendedName>
        <fullName evidence="4">Zn(2)-C6 fungal-type domain-containing protein</fullName>
    </recommendedName>
</protein>
<accession>A0A9P6JRK0</accession>
<gene>
    <name evidence="2" type="ORF">CPB83DRAFT_892916</name>
</gene>
<evidence type="ECO:0000256" key="1">
    <source>
        <dbReference type="SAM" id="MobiDB-lite"/>
    </source>
</evidence>
<comment type="caution">
    <text evidence="2">The sequence shown here is derived from an EMBL/GenBank/DDBJ whole genome shotgun (WGS) entry which is preliminary data.</text>
</comment>
<feature type="compositionally biased region" description="Basic residues" evidence="1">
    <location>
        <begin position="285"/>
        <end position="295"/>
    </location>
</feature>
<feature type="compositionally biased region" description="Acidic residues" evidence="1">
    <location>
        <begin position="401"/>
        <end position="416"/>
    </location>
</feature>
<feature type="region of interest" description="Disordered" evidence="1">
    <location>
        <begin position="631"/>
        <end position="744"/>
    </location>
</feature>